<keyword evidence="6" id="KW-0804">Transcription</keyword>
<evidence type="ECO:0000256" key="8">
    <source>
        <dbReference type="SAM" id="Coils"/>
    </source>
</evidence>
<gene>
    <name evidence="10" type="primary">LOC100181056</name>
</gene>
<dbReference type="PANTHER" id="PTHR13469:SF8">
    <property type="entry name" value="HEXIM P-TEFB COMPLEX SUBUNIT 1"/>
    <property type="match status" value="1"/>
</dbReference>
<comment type="subcellular location">
    <subcellularLocation>
        <location evidence="1">Nucleus</location>
    </subcellularLocation>
</comment>
<accession>A0A6F9DHF1</accession>
<keyword evidence="5 8" id="KW-0175">Coiled coil</keyword>
<dbReference type="EMBL" id="LR786769">
    <property type="protein sequence ID" value="CAB3262631.1"/>
    <property type="molecule type" value="mRNA"/>
</dbReference>
<comment type="similarity">
    <text evidence="2">Belongs to the HEXIM family.</text>
</comment>
<dbReference type="GO" id="GO:0000122">
    <property type="term" value="P:negative regulation of transcription by RNA polymerase II"/>
    <property type="evidence" value="ECO:0007669"/>
    <property type="project" value="InterPro"/>
</dbReference>
<evidence type="ECO:0000256" key="2">
    <source>
        <dbReference type="ARBA" id="ARBA00008409"/>
    </source>
</evidence>
<feature type="compositionally biased region" description="Basic residues" evidence="9">
    <location>
        <begin position="48"/>
        <end position="72"/>
    </location>
</feature>
<dbReference type="GO" id="GO:0004861">
    <property type="term" value="F:cyclin-dependent protein serine/threonine kinase inhibitor activity"/>
    <property type="evidence" value="ECO:0007669"/>
    <property type="project" value="InterPro"/>
</dbReference>
<sequence length="465" mass="53235">MAAEVLRFDPGGIEADCETSGTDVNPAGKRCPNDGDSMLHVPDDPAAKKSKVQQHQNHHRRKPSKKKRKWKPYSKMTWEEKKAVQEREEIRADRIRVEMLDRGRPVAPYNTTQFIMAEHDPYEEDDMSNDKKSDNNDASSSKSSTSGAYSAQLNIVDSPQNNDEFAEPDYTDSPHMAPEFISQDFSEAYERVQEESLATMSRSGLVKEHLSLERSLAFLQDKLAEVKTINNSYSIKMQGIEKQLDKLRADNKRLVRENLCLKYGEETVKRREEELMGENYFQTSDYEYEAPNGEDDEEERLGGTMEYLDESENEGECRKINSETTQEEMLISSLECQPENGSVQEERSYEADNTTSEEFETRTCIKKKRKSQKVRDLEIKRSDKNASESSDDEQEEHQNKKIKPLVAENTTQYNHSNNNNNNSNNNNSEKLSDFSEKQSLDKMDAASYSHEDPGVVTASMESVTE</sequence>
<keyword evidence="3" id="KW-0678">Repressor</keyword>
<evidence type="ECO:0000256" key="4">
    <source>
        <dbReference type="ARBA" id="ARBA00023015"/>
    </source>
</evidence>
<dbReference type="GO" id="GO:0097322">
    <property type="term" value="F:7SK snRNA binding"/>
    <property type="evidence" value="ECO:0007669"/>
    <property type="project" value="TreeGrafter"/>
</dbReference>
<feature type="compositionally biased region" description="Basic and acidic residues" evidence="9">
    <location>
        <begin position="373"/>
        <end position="386"/>
    </location>
</feature>
<dbReference type="GO" id="GO:0005654">
    <property type="term" value="C:nucleoplasm"/>
    <property type="evidence" value="ECO:0007669"/>
    <property type="project" value="TreeGrafter"/>
</dbReference>
<dbReference type="Gene3D" id="6.10.250.2910">
    <property type="match status" value="1"/>
</dbReference>
<feature type="region of interest" description="Disordered" evidence="9">
    <location>
        <begin position="1"/>
        <end position="88"/>
    </location>
</feature>
<feature type="compositionally biased region" description="Low complexity" evidence="9">
    <location>
        <begin position="414"/>
        <end position="428"/>
    </location>
</feature>
<evidence type="ECO:0000256" key="7">
    <source>
        <dbReference type="ARBA" id="ARBA00023242"/>
    </source>
</evidence>
<feature type="compositionally biased region" description="Basic and acidic residues" evidence="9">
    <location>
        <begin position="430"/>
        <end position="453"/>
    </location>
</feature>
<dbReference type="InterPro" id="IPR024872">
    <property type="entry name" value="HEXIM"/>
</dbReference>
<evidence type="ECO:0000256" key="1">
    <source>
        <dbReference type="ARBA" id="ARBA00004123"/>
    </source>
</evidence>
<protein>
    <submittedName>
        <fullName evidence="10">Uncharacterized protein LOC100181056</fullName>
    </submittedName>
</protein>
<dbReference type="GO" id="GO:0005737">
    <property type="term" value="C:cytoplasm"/>
    <property type="evidence" value="ECO:0007669"/>
    <property type="project" value="InterPro"/>
</dbReference>
<feature type="coiled-coil region" evidence="8">
    <location>
        <begin position="230"/>
        <end position="257"/>
    </location>
</feature>
<proteinExistence type="evidence at transcript level"/>
<feature type="compositionally biased region" description="Low complexity" evidence="9">
    <location>
        <begin position="136"/>
        <end position="149"/>
    </location>
</feature>
<dbReference type="AlphaFoldDB" id="A0A6F9DHF1"/>
<organism evidence="10">
    <name type="scientific">Phallusia mammillata</name>
    <dbReference type="NCBI Taxonomy" id="59560"/>
    <lineage>
        <taxon>Eukaryota</taxon>
        <taxon>Metazoa</taxon>
        <taxon>Chordata</taxon>
        <taxon>Tunicata</taxon>
        <taxon>Ascidiacea</taxon>
        <taxon>Phlebobranchia</taxon>
        <taxon>Ascidiidae</taxon>
        <taxon>Phallusia</taxon>
    </lineage>
</organism>
<feature type="compositionally biased region" description="Basic and acidic residues" evidence="9">
    <location>
        <begin position="77"/>
        <end position="88"/>
    </location>
</feature>
<reference evidence="10" key="1">
    <citation type="submission" date="2020-04" db="EMBL/GenBank/DDBJ databases">
        <authorList>
            <person name="Neveu A P."/>
        </authorList>
    </citation>
    <scope>NUCLEOTIDE SEQUENCE</scope>
    <source>
        <tissue evidence="10">Whole embryo</tissue>
    </source>
</reference>
<evidence type="ECO:0000256" key="5">
    <source>
        <dbReference type="ARBA" id="ARBA00023054"/>
    </source>
</evidence>
<feature type="region of interest" description="Disordered" evidence="9">
    <location>
        <begin position="332"/>
        <end position="465"/>
    </location>
</feature>
<keyword evidence="7" id="KW-0539">Nucleus</keyword>
<feature type="region of interest" description="Disordered" evidence="9">
    <location>
        <begin position="122"/>
        <end position="149"/>
    </location>
</feature>
<evidence type="ECO:0000256" key="6">
    <source>
        <dbReference type="ARBA" id="ARBA00023163"/>
    </source>
</evidence>
<dbReference type="PRINTS" id="PR02094">
    <property type="entry name" value="HEXIMFAMILY"/>
</dbReference>
<name>A0A6F9DHF1_9ASCI</name>
<evidence type="ECO:0000256" key="3">
    <source>
        <dbReference type="ARBA" id="ARBA00022491"/>
    </source>
</evidence>
<dbReference type="PANTHER" id="PTHR13469">
    <property type="entry name" value="HEXAMETHYLENE BISACETAMIDE INDUCIBLE 1"/>
    <property type="match status" value="1"/>
</dbReference>
<keyword evidence="4" id="KW-0805">Transcription regulation</keyword>
<dbReference type="Pfam" id="PF15313">
    <property type="entry name" value="HEXIM"/>
    <property type="match status" value="1"/>
</dbReference>
<evidence type="ECO:0000256" key="9">
    <source>
        <dbReference type="SAM" id="MobiDB-lite"/>
    </source>
</evidence>
<evidence type="ECO:0000313" key="10">
    <source>
        <dbReference type="EMBL" id="CAB3262631.1"/>
    </source>
</evidence>